<feature type="transmembrane region" description="Helical" evidence="1">
    <location>
        <begin position="6"/>
        <end position="24"/>
    </location>
</feature>
<evidence type="ECO:0000256" key="1">
    <source>
        <dbReference type="SAM" id="Phobius"/>
    </source>
</evidence>
<protein>
    <submittedName>
        <fullName evidence="2">DUF4181 domain-containing protein</fullName>
    </submittedName>
</protein>
<dbReference type="RefSeq" id="WP_377558325.1">
    <property type="nucleotide sequence ID" value="NZ_JBHUMI010000021.1"/>
</dbReference>
<keyword evidence="1" id="KW-1133">Transmembrane helix</keyword>
<accession>A0ABW4W2L7</accession>
<dbReference type="Pfam" id="PF13789">
    <property type="entry name" value="DUF4181"/>
    <property type="match status" value="1"/>
</dbReference>
<evidence type="ECO:0000313" key="2">
    <source>
        <dbReference type="EMBL" id="MFD2045683.1"/>
    </source>
</evidence>
<feature type="transmembrane region" description="Helical" evidence="1">
    <location>
        <begin position="67"/>
        <end position="84"/>
    </location>
</feature>
<feature type="transmembrane region" description="Helical" evidence="1">
    <location>
        <begin position="96"/>
        <end position="115"/>
    </location>
</feature>
<reference evidence="3" key="1">
    <citation type="journal article" date="2019" name="Int. J. Syst. Evol. Microbiol.">
        <title>The Global Catalogue of Microorganisms (GCM) 10K type strain sequencing project: providing services to taxonomists for standard genome sequencing and annotation.</title>
        <authorList>
            <consortium name="The Broad Institute Genomics Platform"/>
            <consortium name="The Broad Institute Genome Sequencing Center for Infectious Disease"/>
            <person name="Wu L."/>
            <person name="Ma J."/>
        </authorList>
    </citation>
    <scope>NUCLEOTIDE SEQUENCE [LARGE SCALE GENOMIC DNA]</scope>
    <source>
        <strain evidence="3">R28</strain>
    </source>
</reference>
<dbReference type="InterPro" id="IPR025441">
    <property type="entry name" value="DUF4181"/>
</dbReference>
<dbReference type="EMBL" id="JBHUHQ010000020">
    <property type="protein sequence ID" value="MFD2045683.1"/>
    <property type="molecule type" value="Genomic_DNA"/>
</dbReference>
<gene>
    <name evidence="2" type="ORF">ACFSJF_15510</name>
</gene>
<comment type="caution">
    <text evidence="2">The sequence shown here is derived from an EMBL/GenBank/DDBJ whole genome shotgun (WGS) entry which is preliminary data.</text>
</comment>
<organism evidence="2 3">
    <name type="scientific">Ornithinibacillus salinisoli</name>
    <dbReference type="NCBI Taxonomy" id="1848459"/>
    <lineage>
        <taxon>Bacteria</taxon>
        <taxon>Bacillati</taxon>
        <taxon>Bacillota</taxon>
        <taxon>Bacilli</taxon>
        <taxon>Bacillales</taxon>
        <taxon>Bacillaceae</taxon>
        <taxon>Ornithinibacillus</taxon>
    </lineage>
</organism>
<keyword evidence="3" id="KW-1185">Reference proteome</keyword>
<proteinExistence type="predicted"/>
<keyword evidence="1" id="KW-0812">Transmembrane</keyword>
<evidence type="ECO:0000313" key="3">
    <source>
        <dbReference type="Proteomes" id="UP001597383"/>
    </source>
</evidence>
<feature type="transmembrane region" description="Helical" evidence="1">
    <location>
        <begin position="36"/>
        <end position="55"/>
    </location>
</feature>
<dbReference type="Proteomes" id="UP001597383">
    <property type="component" value="Unassembled WGS sequence"/>
</dbReference>
<sequence length="116" mass="13416">MPFVLILLAMIISNYILSNLIVGTTKKEFPENVKKINLFARIIIGIIAIISFLLINMNYGAESEAMKWFWVIFITVLFGFQSYIDWKYLKDRKQTIVSVILLFIGIGTANLLYIIY</sequence>
<keyword evidence="1" id="KW-0472">Membrane</keyword>
<name>A0ABW4W2L7_9BACI</name>